<dbReference type="Proteomes" id="UP000599024">
    <property type="component" value="Unassembled WGS sequence"/>
</dbReference>
<dbReference type="GO" id="GO:0005737">
    <property type="term" value="C:cytoplasm"/>
    <property type="evidence" value="ECO:0007669"/>
    <property type="project" value="UniProtKB-SubCell"/>
</dbReference>
<comment type="similarity">
    <text evidence="2">Belongs to the SUA5 family.</text>
</comment>
<evidence type="ECO:0000256" key="2">
    <source>
        <dbReference type="ARBA" id="ARBA00007663"/>
    </source>
</evidence>
<dbReference type="GO" id="GO:0061710">
    <property type="term" value="F:L-threonylcarbamoyladenylate synthase"/>
    <property type="evidence" value="ECO:0007669"/>
    <property type="project" value="UniProtKB-EC"/>
</dbReference>
<protein>
    <recommendedName>
        <fullName evidence="3">L-threonylcarbamoyladenylate synthase</fullName>
        <ecNumber evidence="3">2.7.7.87</ecNumber>
    </recommendedName>
</protein>
<dbReference type="Gene3D" id="3.90.870.10">
    <property type="entry name" value="DHBP synthase"/>
    <property type="match status" value="1"/>
</dbReference>
<organism evidence="8 9">
    <name type="scientific">Candidatus Desulfatifera sulfidica</name>
    <dbReference type="NCBI Taxonomy" id="2841691"/>
    <lineage>
        <taxon>Bacteria</taxon>
        <taxon>Pseudomonadati</taxon>
        <taxon>Thermodesulfobacteriota</taxon>
        <taxon>Desulfobulbia</taxon>
        <taxon>Desulfobulbales</taxon>
        <taxon>Desulfobulbaceae</taxon>
        <taxon>Candidatus Desulfatifera</taxon>
    </lineage>
</organism>
<dbReference type="NCBIfam" id="TIGR00057">
    <property type="entry name" value="L-threonylcarbamoyladenylate synthase"/>
    <property type="match status" value="1"/>
</dbReference>
<dbReference type="SUPFAM" id="SSF55821">
    <property type="entry name" value="YrdC/RibB"/>
    <property type="match status" value="1"/>
</dbReference>
<dbReference type="Pfam" id="PF01300">
    <property type="entry name" value="Sua5_yciO_yrdC"/>
    <property type="match status" value="1"/>
</dbReference>
<dbReference type="InterPro" id="IPR050156">
    <property type="entry name" value="TC-AMP_synthase_SUA5"/>
</dbReference>
<dbReference type="PANTHER" id="PTHR17490:SF18">
    <property type="entry name" value="THREONYLCARBAMOYL-AMP SYNTHASE"/>
    <property type="match status" value="1"/>
</dbReference>
<dbReference type="GO" id="GO:0000049">
    <property type="term" value="F:tRNA binding"/>
    <property type="evidence" value="ECO:0007669"/>
    <property type="project" value="TreeGrafter"/>
</dbReference>
<reference evidence="8 9" key="1">
    <citation type="submission" date="2020-08" db="EMBL/GenBank/DDBJ databases">
        <title>Bridging the membrane lipid divide: bacteria of the FCB group superphylum have the potential to synthesize archaeal ether lipids.</title>
        <authorList>
            <person name="Villanueva L."/>
            <person name="Von Meijenfeldt F.A.B."/>
            <person name="Westbye A.B."/>
            <person name="Yadav S."/>
            <person name="Hopmans E.C."/>
            <person name="Dutilh B.E."/>
            <person name="Sinninghe Damste J.S."/>
        </authorList>
    </citation>
    <scope>NUCLEOTIDE SEQUENCE [LARGE SCALE GENOMIC DNA]</scope>
    <source>
        <strain evidence="8">NIOZ-UU81</strain>
    </source>
</reference>
<gene>
    <name evidence="8" type="ORF">H8E79_01985</name>
</gene>
<sequence>MTGIWRKSLLIINVKWPVRSKKRPRHLGSNCLLVAPSAKGLRQAVDVVRNGGVVAFPTETYYGLAVDPHNARAVDSLFQVKGRGDEKPILLLIVDPRDLRSLVQEVPEQYEALMAKFWPGPLTLVFPAAAGIPSRLLGGTGTVGVRISPHLVARNFCHAFGGPLTATSANLSGQTPARTAQEVAQQFGSRLDLIIDGGETSGESGSTVIGLKEGHLQLIRPGRVEYSLIRECFRPAGRGHVDD</sequence>
<dbReference type="InterPro" id="IPR017945">
    <property type="entry name" value="DHBP_synth_RibB-like_a/b_dom"/>
</dbReference>
<comment type="catalytic activity">
    <reaction evidence="6">
        <text>L-threonine + hydrogencarbonate + ATP = L-threonylcarbamoyladenylate + diphosphate + H2O</text>
        <dbReference type="Rhea" id="RHEA:36407"/>
        <dbReference type="ChEBI" id="CHEBI:15377"/>
        <dbReference type="ChEBI" id="CHEBI:17544"/>
        <dbReference type="ChEBI" id="CHEBI:30616"/>
        <dbReference type="ChEBI" id="CHEBI:33019"/>
        <dbReference type="ChEBI" id="CHEBI:57926"/>
        <dbReference type="ChEBI" id="CHEBI:73682"/>
        <dbReference type="EC" id="2.7.7.87"/>
    </reaction>
</comment>
<evidence type="ECO:0000256" key="4">
    <source>
        <dbReference type="ARBA" id="ARBA00022490"/>
    </source>
</evidence>
<evidence type="ECO:0000313" key="8">
    <source>
        <dbReference type="EMBL" id="MBC8207920.1"/>
    </source>
</evidence>
<evidence type="ECO:0000256" key="6">
    <source>
        <dbReference type="ARBA" id="ARBA00048366"/>
    </source>
</evidence>
<name>A0A8J6NAJ9_9BACT</name>
<evidence type="ECO:0000259" key="7">
    <source>
        <dbReference type="PROSITE" id="PS51163"/>
    </source>
</evidence>
<evidence type="ECO:0000256" key="1">
    <source>
        <dbReference type="ARBA" id="ARBA00004496"/>
    </source>
</evidence>
<dbReference type="PROSITE" id="PS51163">
    <property type="entry name" value="YRDC"/>
    <property type="match status" value="1"/>
</dbReference>
<proteinExistence type="inferred from homology"/>
<evidence type="ECO:0000256" key="5">
    <source>
        <dbReference type="ARBA" id="ARBA00022679"/>
    </source>
</evidence>
<dbReference type="EMBL" id="JACNLK010000022">
    <property type="protein sequence ID" value="MBC8207920.1"/>
    <property type="molecule type" value="Genomic_DNA"/>
</dbReference>
<feature type="domain" description="YrdC-like" evidence="7">
    <location>
        <begin position="38"/>
        <end position="224"/>
    </location>
</feature>
<comment type="subcellular location">
    <subcellularLocation>
        <location evidence="1">Cytoplasm</location>
    </subcellularLocation>
</comment>
<comment type="caution">
    <text evidence="8">The sequence shown here is derived from an EMBL/GenBank/DDBJ whole genome shotgun (WGS) entry which is preliminary data.</text>
</comment>
<evidence type="ECO:0000313" key="9">
    <source>
        <dbReference type="Proteomes" id="UP000599024"/>
    </source>
</evidence>
<keyword evidence="4" id="KW-0963">Cytoplasm</keyword>
<dbReference type="GO" id="GO:0006450">
    <property type="term" value="P:regulation of translational fidelity"/>
    <property type="evidence" value="ECO:0007669"/>
    <property type="project" value="TreeGrafter"/>
</dbReference>
<dbReference type="InterPro" id="IPR006070">
    <property type="entry name" value="Sua5-like_dom"/>
</dbReference>
<dbReference type="GO" id="GO:0003725">
    <property type="term" value="F:double-stranded RNA binding"/>
    <property type="evidence" value="ECO:0007669"/>
    <property type="project" value="InterPro"/>
</dbReference>
<dbReference type="PANTHER" id="PTHR17490">
    <property type="entry name" value="SUA5"/>
    <property type="match status" value="1"/>
</dbReference>
<dbReference type="EC" id="2.7.7.87" evidence="3"/>
<evidence type="ECO:0000256" key="3">
    <source>
        <dbReference type="ARBA" id="ARBA00012584"/>
    </source>
</evidence>
<dbReference type="AlphaFoldDB" id="A0A8J6NAJ9"/>
<accession>A0A8J6NAJ9</accession>
<keyword evidence="5" id="KW-0808">Transferase</keyword>